<dbReference type="VEuPathDB" id="FungiDB:DEHA2A05258g"/>
<dbReference type="OMA" id="HYNITKL"/>
<dbReference type="GO" id="GO:0000329">
    <property type="term" value="C:fungal-type vacuole membrane"/>
    <property type="evidence" value="ECO:0007669"/>
    <property type="project" value="InterPro"/>
</dbReference>
<name>Q6BZ19_DEBHA</name>
<dbReference type="AlphaFoldDB" id="Q6BZ19"/>
<keyword evidence="2" id="KW-1133">Transmembrane helix</keyword>
<dbReference type="KEGG" id="dha:DEHA2A05258g"/>
<dbReference type="OrthoDB" id="5596576at2759"/>
<dbReference type="InterPro" id="IPR046368">
    <property type="entry name" value="Tag1"/>
</dbReference>
<evidence type="ECO:0000256" key="1">
    <source>
        <dbReference type="SAM" id="MobiDB-lite"/>
    </source>
</evidence>
<dbReference type="eggNOG" id="ENOG502QZVV">
    <property type="taxonomic scope" value="Eukaryota"/>
</dbReference>
<dbReference type="InParanoid" id="Q6BZ19"/>
<accession>Q6BZ19</accession>
<dbReference type="InterPro" id="IPR059066">
    <property type="entry name" value="Ig_Tag1-like_5th"/>
</dbReference>
<keyword evidence="5" id="KW-1185">Reference proteome</keyword>
<dbReference type="PANTHER" id="PTHR35895">
    <property type="entry name" value="CHROMOSOME 16, WHOLE GENOME SHOTGUN SEQUENCE"/>
    <property type="match status" value="1"/>
</dbReference>
<evidence type="ECO:0000313" key="4">
    <source>
        <dbReference type="EMBL" id="CAG84505.2"/>
    </source>
</evidence>
<feature type="compositionally biased region" description="Polar residues" evidence="1">
    <location>
        <begin position="44"/>
        <end position="66"/>
    </location>
</feature>
<protein>
    <submittedName>
        <fullName evidence="4">DEHA2A05258p</fullName>
    </submittedName>
</protein>
<evidence type="ECO:0000259" key="3">
    <source>
        <dbReference type="Pfam" id="PF26153"/>
    </source>
</evidence>
<dbReference type="HOGENOM" id="CLU_346343_0_0_1"/>
<dbReference type="PANTHER" id="PTHR35895:SF3">
    <property type="entry name" value="PRE-RRNA PROCESSING PROTEIN"/>
    <property type="match status" value="1"/>
</dbReference>
<proteinExistence type="predicted"/>
<keyword evidence="2" id="KW-0812">Transmembrane</keyword>
<dbReference type="Proteomes" id="UP000000599">
    <property type="component" value="Chromosome A"/>
</dbReference>
<feature type="region of interest" description="Disordered" evidence="1">
    <location>
        <begin position="1"/>
        <end position="83"/>
    </location>
</feature>
<sequence length="897" mass="100684">MDSNVRSTDLPSTTNDDPHTSTQTIPSNRSISPLTRVPLEENEPTSNSRQESYPSIEASSNGTSRSYTEDSAFGDEENDERQPLLVVRSSESVDEIAKEYFSFENNKAFVYTLLILLGLGFFFYLTFQQSDSLVMSAIDTKFQSLSIMDLNNDGLDFHVLGSVSMHYGNIGNHFYRFFMKLASVIIGSVIVIPNDAVKLFASLQGRNESLHVLNIYPPDIQVDIANNALTEIDFISKSELIKENIVELLNTLEEINDEEVVVKLTGIFDSTIESKLFEYSTKNARFYLDYSLNKTDLAPTVLLDKLTVQQNPENSTEIEFYSTISMDNKFPIKAELEAIDWDISIAGCNKELVKLGEWHSSSLSIQPDSRVEFDVNGLIREIPDKLLQNCDNNITIINKLVQDYLKGKATAVTISASNNLNNQENLPKWLLYVLNKAGYKLSVSLPYFQDDTMSYIKEYDISSLFLEFLSPKSRESFSYALSSNVSMITTFPGIFDITFGVPRFQNSISLRDESETLIKGWSNTNNTMDLHRYDDENLLEWDIAVSNFEADSVGPARLGALANNLLNGNDIADSMYLDMILDEVELSMPILTTTLKHLILPSVQLNPPIETINSIDDVIDTLNITVDNILYVDSSKEELRLMIDCSLLNPTNISIDVPDDTISLQLRYNDTIIGNVSTTDILIPQTGEYFNMTFNLNLNTTTTHGKVSLEFLIGEFISGYEDLYFSVEGTNTSSSNNHGLSKFLSQIAINDIQVPNVSFSPERVQNLPHPLDHHPKHQSPFLIDATIHIFSSELELTLFNPLENAEIAVKIYQAQASYENTKLGHVQPDQYLLIPPGVYTTPRIPFVMDSNIGMDILRKALNGSLRVQVLAVFKANIGEFDLSLLYEGSDLSAAIRW</sequence>
<feature type="compositionally biased region" description="Polar residues" evidence="1">
    <location>
        <begin position="1"/>
        <end position="33"/>
    </location>
</feature>
<keyword evidence="2" id="KW-0472">Membrane</keyword>
<dbReference type="EMBL" id="CR382133">
    <property type="protein sequence ID" value="CAG84505.2"/>
    <property type="molecule type" value="Genomic_DNA"/>
</dbReference>
<dbReference type="GeneID" id="2899929"/>
<feature type="transmembrane region" description="Helical" evidence="2">
    <location>
        <begin position="108"/>
        <end position="127"/>
    </location>
</feature>
<organism evidence="4 5">
    <name type="scientific">Debaryomyces hansenii (strain ATCC 36239 / CBS 767 / BCRC 21394 / JCM 1990 / NBRC 0083 / IGC 2968)</name>
    <name type="common">Yeast</name>
    <name type="synonym">Torulaspora hansenii</name>
    <dbReference type="NCBI Taxonomy" id="284592"/>
    <lineage>
        <taxon>Eukaryota</taxon>
        <taxon>Fungi</taxon>
        <taxon>Dikarya</taxon>
        <taxon>Ascomycota</taxon>
        <taxon>Saccharomycotina</taxon>
        <taxon>Pichiomycetes</taxon>
        <taxon>Debaryomycetaceae</taxon>
        <taxon>Debaryomyces</taxon>
    </lineage>
</organism>
<reference evidence="4 5" key="1">
    <citation type="journal article" date="2004" name="Nature">
        <title>Genome evolution in yeasts.</title>
        <authorList>
            <consortium name="Genolevures"/>
            <person name="Dujon B."/>
            <person name="Sherman D."/>
            <person name="Fischer G."/>
            <person name="Durrens P."/>
            <person name="Casaregola S."/>
            <person name="Lafontaine I."/>
            <person name="de Montigny J."/>
            <person name="Marck C."/>
            <person name="Neuveglise C."/>
            <person name="Talla E."/>
            <person name="Goffard N."/>
            <person name="Frangeul L."/>
            <person name="Aigle M."/>
            <person name="Anthouard V."/>
            <person name="Babour A."/>
            <person name="Barbe V."/>
            <person name="Barnay S."/>
            <person name="Blanchin S."/>
            <person name="Beckerich J.M."/>
            <person name="Beyne E."/>
            <person name="Bleykasten C."/>
            <person name="Boisrame A."/>
            <person name="Boyer J."/>
            <person name="Cattolico L."/>
            <person name="Confanioleri F."/>
            <person name="de Daruvar A."/>
            <person name="Despons L."/>
            <person name="Fabre E."/>
            <person name="Fairhead C."/>
            <person name="Ferry-Dumazet H."/>
            <person name="Groppi A."/>
            <person name="Hantraye F."/>
            <person name="Hennequin C."/>
            <person name="Jauniaux N."/>
            <person name="Joyet P."/>
            <person name="Kachouri R."/>
            <person name="Kerrest A."/>
            <person name="Koszul R."/>
            <person name="Lemaire M."/>
            <person name="Lesur I."/>
            <person name="Ma L."/>
            <person name="Muller H."/>
            <person name="Nicaud J.M."/>
            <person name="Nikolski M."/>
            <person name="Oztas S."/>
            <person name="Ozier-Kalogeropoulos O."/>
            <person name="Pellenz S."/>
            <person name="Potier S."/>
            <person name="Richard G.F."/>
            <person name="Straub M.L."/>
            <person name="Suleau A."/>
            <person name="Swennene D."/>
            <person name="Tekaia F."/>
            <person name="Wesolowski-Louvel M."/>
            <person name="Westhof E."/>
            <person name="Wirth B."/>
            <person name="Zeniou-Meyer M."/>
            <person name="Zivanovic I."/>
            <person name="Bolotin-Fukuhara M."/>
            <person name="Thierry A."/>
            <person name="Bouchier C."/>
            <person name="Caudron B."/>
            <person name="Scarpelli C."/>
            <person name="Gaillardin C."/>
            <person name="Weissenbach J."/>
            <person name="Wincker P."/>
            <person name="Souciet J.L."/>
        </authorList>
    </citation>
    <scope>NUCLEOTIDE SEQUENCE [LARGE SCALE GENOMIC DNA]</scope>
    <source>
        <strain evidence="5">ATCC 36239 / CBS 767 / BCRC 21394 / JCM 1990 / NBRC 0083 / IGC 2968</strain>
    </source>
</reference>
<dbReference type="Pfam" id="PF26153">
    <property type="entry name" value="LEA-2L_5"/>
    <property type="match status" value="1"/>
</dbReference>
<dbReference type="RefSeq" id="XP_456550.2">
    <property type="nucleotide sequence ID" value="XM_456550.1"/>
</dbReference>
<evidence type="ECO:0000313" key="5">
    <source>
        <dbReference type="Proteomes" id="UP000000599"/>
    </source>
</evidence>
<evidence type="ECO:0000256" key="2">
    <source>
        <dbReference type="SAM" id="Phobius"/>
    </source>
</evidence>
<feature type="domain" description="Tag1-like fifth Ig-like" evidence="3">
    <location>
        <begin position="776"/>
        <end position="883"/>
    </location>
</feature>
<gene>
    <name evidence="4" type="ordered locus">DEHA2A05258g</name>
</gene>